<organism evidence="2 3">
    <name type="scientific">Marinobacter zhanjiangensis</name>
    <dbReference type="NCBI Taxonomy" id="578215"/>
    <lineage>
        <taxon>Bacteria</taxon>
        <taxon>Pseudomonadati</taxon>
        <taxon>Pseudomonadota</taxon>
        <taxon>Gammaproteobacteria</taxon>
        <taxon>Pseudomonadales</taxon>
        <taxon>Marinobacteraceae</taxon>
        <taxon>Marinobacter</taxon>
    </lineage>
</organism>
<dbReference type="Proteomes" id="UP000601597">
    <property type="component" value="Unassembled WGS sequence"/>
</dbReference>
<keyword evidence="3" id="KW-1185">Reference proteome</keyword>
<sequence length="54" mass="6061">MVILGVNRHKGNKGEPMAKPELDQPVHDFETPVTGDQTIRLSDFGGQKHEMINF</sequence>
<evidence type="ECO:0000256" key="1">
    <source>
        <dbReference type="SAM" id="MobiDB-lite"/>
    </source>
</evidence>
<name>A0ABQ3B920_9GAMM</name>
<protein>
    <submittedName>
        <fullName evidence="2">Uncharacterized protein</fullName>
    </submittedName>
</protein>
<gene>
    <name evidence="2" type="ORF">GCM10007071_35740</name>
</gene>
<dbReference type="EMBL" id="BMXV01000010">
    <property type="protein sequence ID" value="GGY85281.1"/>
    <property type="molecule type" value="Genomic_DNA"/>
</dbReference>
<accession>A0ABQ3B920</accession>
<reference evidence="3" key="1">
    <citation type="journal article" date="2019" name="Int. J. Syst. Evol. Microbiol.">
        <title>The Global Catalogue of Microorganisms (GCM) 10K type strain sequencing project: providing services to taxonomists for standard genome sequencing and annotation.</title>
        <authorList>
            <consortium name="The Broad Institute Genomics Platform"/>
            <consortium name="The Broad Institute Genome Sequencing Center for Infectious Disease"/>
            <person name="Wu L."/>
            <person name="Ma J."/>
        </authorList>
    </citation>
    <scope>NUCLEOTIDE SEQUENCE [LARGE SCALE GENOMIC DNA]</scope>
    <source>
        <strain evidence="3">KCTC 22280</strain>
    </source>
</reference>
<proteinExistence type="predicted"/>
<feature type="region of interest" description="Disordered" evidence="1">
    <location>
        <begin position="1"/>
        <end position="32"/>
    </location>
</feature>
<comment type="caution">
    <text evidence="2">The sequence shown here is derived from an EMBL/GenBank/DDBJ whole genome shotgun (WGS) entry which is preliminary data.</text>
</comment>
<feature type="compositionally biased region" description="Basic and acidic residues" evidence="1">
    <location>
        <begin position="12"/>
        <end position="30"/>
    </location>
</feature>
<evidence type="ECO:0000313" key="3">
    <source>
        <dbReference type="Proteomes" id="UP000601597"/>
    </source>
</evidence>
<evidence type="ECO:0000313" key="2">
    <source>
        <dbReference type="EMBL" id="GGY85281.1"/>
    </source>
</evidence>